<gene>
    <name evidence="1" type="ORF">CIPAW_01G302200</name>
</gene>
<protein>
    <submittedName>
        <fullName evidence="1">Uncharacterized protein</fullName>
    </submittedName>
</protein>
<evidence type="ECO:0000313" key="1">
    <source>
        <dbReference type="EMBL" id="KAG6670305.1"/>
    </source>
</evidence>
<dbReference type="Proteomes" id="UP000811609">
    <property type="component" value="Chromosome 1"/>
</dbReference>
<reference evidence="1" key="1">
    <citation type="submission" date="2020-12" db="EMBL/GenBank/DDBJ databases">
        <title>WGS assembly of Carya illinoinensis cv. Pawnee.</title>
        <authorList>
            <person name="Platts A."/>
            <person name="Shu S."/>
            <person name="Wright S."/>
            <person name="Barry K."/>
            <person name="Edger P."/>
            <person name="Pires J.C."/>
            <person name="Schmutz J."/>
        </authorList>
    </citation>
    <scope>NUCLEOTIDE SEQUENCE</scope>
    <source>
        <tissue evidence="1">Leaf</tissue>
    </source>
</reference>
<sequence>MGTVPERLLYETLKDLRFRSSEREAGISPLRLFCDKSSCISVEILPIVEGMLPLNWFLLKFRTERLCNLSRATGIWVSRLLLSRFNRTREDRLTKLEGKLPFRALLEKSSVLSLDSLPISAGIAPPIRLLLRDISSSSLNALKEAGMLPEKKL</sequence>
<dbReference type="AlphaFoldDB" id="A0A8T1RUD7"/>
<proteinExistence type="predicted"/>
<accession>A0A8T1RUD7</accession>
<keyword evidence="2" id="KW-1185">Reference proteome</keyword>
<comment type="caution">
    <text evidence="1">The sequence shown here is derived from an EMBL/GenBank/DDBJ whole genome shotgun (WGS) entry which is preliminary data.</text>
</comment>
<name>A0A8T1RUD7_CARIL</name>
<organism evidence="1 2">
    <name type="scientific">Carya illinoinensis</name>
    <name type="common">Pecan</name>
    <dbReference type="NCBI Taxonomy" id="32201"/>
    <lineage>
        <taxon>Eukaryota</taxon>
        <taxon>Viridiplantae</taxon>
        <taxon>Streptophyta</taxon>
        <taxon>Embryophyta</taxon>
        <taxon>Tracheophyta</taxon>
        <taxon>Spermatophyta</taxon>
        <taxon>Magnoliopsida</taxon>
        <taxon>eudicotyledons</taxon>
        <taxon>Gunneridae</taxon>
        <taxon>Pentapetalae</taxon>
        <taxon>rosids</taxon>
        <taxon>fabids</taxon>
        <taxon>Fagales</taxon>
        <taxon>Juglandaceae</taxon>
        <taxon>Carya</taxon>
    </lineage>
</organism>
<dbReference type="EMBL" id="CM031809">
    <property type="protein sequence ID" value="KAG6670305.1"/>
    <property type="molecule type" value="Genomic_DNA"/>
</dbReference>
<evidence type="ECO:0000313" key="2">
    <source>
        <dbReference type="Proteomes" id="UP000811609"/>
    </source>
</evidence>